<keyword evidence="2" id="KW-0489">Methyltransferase</keyword>
<organism evidence="2 3">
    <name type="scientific">Nocardia terpenica</name>
    <dbReference type="NCBI Taxonomy" id="455432"/>
    <lineage>
        <taxon>Bacteria</taxon>
        <taxon>Bacillati</taxon>
        <taxon>Actinomycetota</taxon>
        <taxon>Actinomycetes</taxon>
        <taxon>Mycobacteriales</taxon>
        <taxon>Nocardiaceae</taxon>
        <taxon>Nocardia</taxon>
    </lineage>
</organism>
<dbReference type="InterPro" id="IPR029063">
    <property type="entry name" value="SAM-dependent_MTases_sf"/>
</dbReference>
<evidence type="ECO:0000256" key="1">
    <source>
        <dbReference type="SAM" id="MobiDB-lite"/>
    </source>
</evidence>
<dbReference type="Gene3D" id="3.40.50.150">
    <property type="entry name" value="Vaccinia Virus protein VP39"/>
    <property type="match status" value="1"/>
</dbReference>
<accession>A0A6G9Z6H7</accession>
<keyword evidence="2" id="KW-0808">Transferase</keyword>
<reference evidence="2 3" key="1">
    <citation type="journal article" date="2019" name="ACS Chem. Biol.">
        <title>Identification and Mobilization of a Cryptic Antibiotic Biosynthesis Gene Locus from a Human-Pathogenic Nocardia Isolate.</title>
        <authorList>
            <person name="Herisse M."/>
            <person name="Ishida K."/>
            <person name="Porter J.L."/>
            <person name="Howden B."/>
            <person name="Hertweck C."/>
            <person name="Stinear T.P."/>
            <person name="Pidot S.J."/>
        </authorList>
    </citation>
    <scope>NUCLEOTIDE SEQUENCE [LARGE SCALE GENOMIC DNA]</scope>
    <source>
        <strain evidence="2 3">AUSMDU00012715</strain>
    </source>
</reference>
<dbReference type="GO" id="GO:0032259">
    <property type="term" value="P:methylation"/>
    <property type="evidence" value="ECO:0007669"/>
    <property type="project" value="UniProtKB-KW"/>
</dbReference>
<evidence type="ECO:0000313" key="3">
    <source>
        <dbReference type="Proteomes" id="UP000500953"/>
    </source>
</evidence>
<dbReference type="GO" id="GO:0008168">
    <property type="term" value="F:methyltransferase activity"/>
    <property type="evidence" value="ECO:0007669"/>
    <property type="project" value="UniProtKB-KW"/>
</dbReference>
<dbReference type="EMBL" id="CP046173">
    <property type="protein sequence ID" value="QIS21060.1"/>
    <property type="molecule type" value="Genomic_DNA"/>
</dbReference>
<evidence type="ECO:0000313" key="2">
    <source>
        <dbReference type="EMBL" id="QIS21060.1"/>
    </source>
</evidence>
<dbReference type="Pfam" id="PF04672">
    <property type="entry name" value="Methyltransf_19"/>
    <property type="match status" value="1"/>
</dbReference>
<dbReference type="PIRSF" id="PIRSF017393">
    <property type="entry name" value="MTase_SAV2177"/>
    <property type="match status" value="1"/>
</dbReference>
<dbReference type="Proteomes" id="UP000500953">
    <property type="component" value="Chromosome"/>
</dbReference>
<dbReference type="InterPro" id="IPR006764">
    <property type="entry name" value="SAM_dep_MeTrfase_SAV2177_type"/>
</dbReference>
<sequence length="285" mass="31376">MACQDQRGSRGDAVPELGRVPEGIDPSKPNAARVYNYLLGGRDNYEVDRAFAESMLAVAQHSWIIARLGRLFLLHAVRLAAEAGVRQFIDLGAGLPTSPNVHEVAQKVDPAARAVYIDYDPVVHAHANAYLDGVPGVAPMLADIRRPHDIIDRLRADALIDFTQPVAALLVGVLHHVMDDEHPAEIITRFRDAMAAGSYLVFTHPSTDIAPTDYRQLSHYTAGSSCQFVCRSRAEVTRWFDGFDVIGRGVIPIQHWLDNNTLVTHPTWLGGICRKPPDHGARPTM</sequence>
<gene>
    <name evidence="2" type="ORF">F6W96_24800</name>
</gene>
<name>A0A6G9Z6H7_9NOCA</name>
<feature type="region of interest" description="Disordered" evidence="1">
    <location>
        <begin position="1"/>
        <end position="25"/>
    </location>
</feature>
<dbReference type="SUPFAM" id="SSF53335">
    <property type="entry name" value="S-adenosyl-L-methionine-dependent methyltransferases"/>
    <property type="match status" value="1"/>
</dbReference>
<proteinExistence type="predicted"/>
<dbReference type="AlphaFoldDB" id="A0A6G9Z6H7"/>
<protein>
    <submittedName>
        <fullName evidence="2">SAM-dependent methyltransferase</fullName>
    </submittedName>
</protein>